<dbReference type="Proteomes" id="UP000663872">
    <property type="component" value="Unassembled WGS sequence"/>
</dbReference>
<reference evidence="5" key="1">
    <citation type="submission" date="2021-02" db="EMBL/GenBank/DDBJ databases">
        <authorList>
            <person name="Nowell W R."/>
        </authorList>
    </citation>
    <scope>NUCLEOTIDE SEQUENCE</scope>
</reference>
<evidence type="ECO:0000313" key="8">
    <source>
        <dbReference type="Proteomes" id="UP000663873"/>
    </source>
</evidence>
<evidence type="ECO:0000313" key="2">
    <source>
        <dbReference type="EMBL" id="CAF3347659.1"/>
    </source>
</evidence>
<dbReference type="EMBL" id="CAJNXB010000025">
    <property type="protein sequence ID" value="CAF2991090.1"/>
    <property type="molecule type" value="Genomic_DNA"/>
</dbReference>
<dbReference type="Proteomes" id="UP000663873">
    <property type="component" value="Unassembled WGS sequence"/>
</dbReference>
<dbReference type="EMBL" id="CAJOBO010003746">
    <property type="protein sequence ID" value="CAF4502171.1"/>
    <property type="molecule type" value="Genomic_DNA"/>
</dbReference>
<sequence length="362" mass="40932">MPLTSELIVCITSSALFDCSEAHEIWKRDGLVAYQAHHCERLMVPLKPGVGFPLVQSLLALNNISGKNLVDVVLISRIDGESGERVRNSIIHHDLSIRRMSFTAGTDVIKYLTAWKCDLFLSTEEEQVRAVLHTANSLMFEGIAAGLVYDRKIESTSTQLSPLSSEMEKQASKSISTLIDATRWPEDQVRIAFDGDGVLFSDEAERVFREHGLMAFNLSEQDKEHIPLSKGPMHKFALKIQKIRSELGPDQNWRIRTFLVTARAKETTKRVYTTLKEWDLDIDEKHFLGGLNKTPFLRIIDPAIFFDDSSVHIERAKQYVPSAHVIYSTKNSRNNTLTSESTPQLTAANDNENLNVMDRNQM</sequence>
<organism evidence="5 7">
    <name type="scientific">Rotaria socialis</name>
    <dbReference type="NCBI Taxonomy" id="392032"/>
    <lineage>
        <taxon>Eukaryota</taxon>
        <taxon>Metazoa</taxon>
        <taxon>Spiralia</taxon>
        <taxon>Gnathifera</taxon>
        <taxon>Rotifera</taxon>
        <taxon>Eurotatoria</taxon>
        <taxon>Bdelloidea</taxon>
        <taxon>Philodinida</taxon>
        <taxon>Philodinidae</taxon>
        <taxon>Rotaria</taxon>
    </lineage>
</organism>
<dbReference type="GO" id="GO:0008253">
    <property type="term" value="F:5'-nucleotidase activity"/>
    <property type="evidence" value="ECO:0007669"/>
    <property type="project" value="InterPro"/>
</dbReference>
<dbReference type="Proteomes" id="UP000663848">
    <property type="component" value="Unassembled WGS sequence"/>
</dbReference>
<comment type="caution">
    <text evidence="5">The sequence shown here is derived from an EMBL/GenBank/DDBJ whole genome shotgun (WGS) entry which is preliminary data.</text>
</comment>
<evidence type="ECO:0000313" key="3">
    <source>
        <dbReference type="EMBL" id="CAF3510961.1"/>
    </source>
</evidence>
<dbReference type="PANTHER" id="PTHR31367">
    <property type="entry name" value="CYTOSOLIC 5'-NUCLEOTIDASE 1 FAMILY MEMBER"/>
    <property type="match status" value="1"/>
</dbReference>
<evidence type="ECO:0000313" key="7">
    <source>
        <dbReference type="Proteomes" id="UP000663851"/>
    </source>
</evidence>
<name>A0A820VMP5_9BILA</name>
<dbReference type="Proteomes" id="UP000663825">
    <property type="component" value="Unassembled WGS sequence"/>
</dbReference>
<protein>
    <recommendedName>
        <fullName evidence="9">5'-nucleotidase</fullName>
    </recommendedName>
</protein>
<accession>A0A820VMP5</accession>
<dbReference type="Pfam" id="PF06189">
    <property type="entry name" value="5-nucleotidase"/>
    <property type="match status" value="2"/>
</dbReference>
<dbReference type="InterPro" id="IPR010394">
    <property type="entry name" value="5-nucleotidase"/>
</dbReference>
<evidence type="ECO:0000313" key="6">
    <source>
        <dbReference type="EMBL" id="CAF4788464.1"/>
    </source>
</evidence>
<dbReference type="GO" id="GO:0005737">
    <property type="term" value="C:cytoplasm"/>
    <property type="evidence" value="ECO:0007669"/>
    <property type="project" value="InterPro"/>
</dbReference>
<dbReference type="Proteomes" id="UP000663851">
    <property type="component" value="Unassembled WGS sequence"/>
</dbReference>
<dbReference type="GO" id="GO:0000166">
    <property type="term" value="F:nucleotide binding"/>
    <property type="evidence" value="ECO:0007669"/>
    <property type="project" value="InterPro"/>
</dbReference>
<dbReference type="EMBL" id="CAJOBP010004497">
    <property type="protein sequence ID" value="CAF4442068.1"/>
    <property type="molecule type" value="Genomic_DNA"/>
</dbReference>
<dbReference type="PANTHER" id="PTHR31367:SF5">
    <property type="entry name" value="CYTOSOLIC 5'-NUCLEOTIDASE 1A"/>
    <property type="match status" value="1"/>
</dbReference>
<dbReference type="EMBL" id="CAJNYD010001536">
    <property type="protein sequence ID" value="CAF3347659.1"/>
    <property type="molecule type" value="Genomic_DNA"/>
</dbReference>
<proteinExistence type="predicted"/>
<evidence type="ECO:0000313" key="1">
    <source>
        <dbReference type="EMBL" id="CAF2991090.1"/>
    </source>
</evidence>
<gene>
    <name evidence="3" type="ORF">GRG538_LOCUS18182</name>
    <name evidence="5" type="ORF">HFQ381_LOCUS27852</name>
    <name evidence="2" type="ORF">LUA448_LOCUS12758</name>
    <name evidence="6" type="ORF">QYT958_LOCUS23135</name>
    <name evidence="1" type="ORF">TIS948_LOCUS965</name>
    <name evidence="4" type="ORF">UJA718_LOCUS22171</name>
</gene>
<evidence type="ECO:0000313" key="5">
    <source>
        <dbReference type="EMBL" id="CAF4502171.1"/>
    </source>
</evidence>
<dbReference type="GO" id="GO:0009117">
    <property type="term" value="P:nucleotide metabolic process"/>
    <property type="evidence" value="ECO:0007669"/>
    <property type="project" value="InterPro"/>
</dbReference>
<dbReference type="GO" id="GO:0000287">
    <property type="term" value="F:magnesium ion binding"/>
    <property type="evidence" value="ECO:0007669"/>
    <property type="project" value="InterPro"/>
</dbReference>
<dbReference type="OrthoDB" id="9994138at2759"/>
<evidence type="ECO:0008006" key="9">
    <source>
        <dbReference type="Google" id="ProtNLM"/>
    </source>
</evidence>
<evidence type="ECO:0000313" key="4">
    <source>
        <dbReference type="EMBL" id="CAF4442068.1"/>
    </source>
</evidence>
<dbReference type="Proteomes" id="UP000663833">
    <property type="component" value="Unassembled WGS sequence"/>
</dbReference>
<dbReference type="EMBL" id="CAJNYT010002976">
    <property type="protein sequence ID" value="CAF3510961.1"/>
    <property type="molecule type" value="Genomic_DNA"/>
</dbReference>
<dbReference type="EMBL" id="CAJOBR010004608">
    <property type="protein sequence ID" value="CAF4788464.1"/>
    <property type="molecule type" value="Genomic_DNA"/>
</dbReference>
<dbReference type="AlphaFoldDB" id="A0A820VMP5"/>
<keyword evidence="8" id="KW-1185">Reference proteome</keyword>